<sequence>MHRVSALLLALSLAGCSSSSSITSTTLSNSEIDAIQARVESRYPDLASSKQQQVTELVVRALDNMVFIEGGSFMMGEFKVPCEPGSDQLCMSDFDRDNDFAHKVVLDDYALARYETTMADFDLFRELQGKTPYEQDLREREDRQYLFEPDKPAWTKNWQEPKDYCLWVGELADRPVDLPTEAQWEFAARNRGQNVLYATDNGKIEQGRNYVRENKRRYTQDVGRFPPNPLGLYDLTGNTGEWVNDWYSKNYYRSSSTHNPKGPTNGTSKVIRGGDNRSTPSTNTTLNRHHDWELNDFYIMQGFRCSLSN</sequence>
<dbReference type="InterPro" id="IPR016187">
    <property type="entry name" value="CTDL_fold"/>
</dbReference>
<feature type="region of interest" description="Disordered" evidence="1">
    <location>
        <begin position="254"/>
        <end position="287"/>
    </location>
</feature>
<dbReference type="Proteomes" id="UP001596055">
    <property type="component" value="Unassembled WGS sequence"/>
</dbReference>
<dbReference type="PANTHER" id="PTHR23150">
    <property type="entry name" value="SULFATASE MODIFYING FACTOR 1, 2"/>
    <property type="match status" value="1"/>
</dbReference>
<name>A0ABW0RMJ3_9GAMM</name>
<organism evidence="4 5">
    <name type="scientific">Marinobacter koreensis</name>
    <dbReference type="NCBI Taxonomy" id="335974"/>
    <lineage>
        <taxon>Bacteria</taxon>
        <taxon>Pseudomonadati</taxon>
        <taxon>Pseudomonadota</taxon>
        <taxon>Gammaproteobacteria</taxon>
        <taxon>Pseudomonadales</taxon>
        <taxon>Marinobacteraceae</taxon>
        <taxon>Marinobacter</taxon>
    </lineage>
</organism>
<evidence type="ECO:0000313" key="5">
    <source>
        <dbReference type="Proteomes" id="UP001596055"/>
    </source>
</evidence>
<comment type="caution">
    <text evidence="4">The sequence shown here is derived from an EMBL/GenBank/DDBJ whole genome shotgun (WGS) entry which is preliminary data.</text>
</comment>
<reference evidence="5" key="1">
    <citation type="journal article" date="2019" name="Int. J. Syst. Evol. Microbiol.">
        <title>The Global Catalogue of Microorganisms (GCM) 10K type strain sequencing project: providing services to taxonomists for standard genome sequencing and annotation.</title>
        <authorList>
            <consortium name="The Broad Institute Genomics Platform"/>
            <consortium name="The Broad Institute Genome Sequencing Center for Infectious Disease"/>
            <person name="Wu L."/>
            <person name="Ma J."/>
        </authorList>
    </citation>
    <scope>NUCLEOTIDE SEQUENCE [LARGE SCALE GENOMIC DNA]</scope>
    <source>
        <strain evidence="5">CGMCC 4.1799</strain>
    </source>
</reference>
<keyword evidence="2" id="KW-0732">Signal</keyword>
<feature type="chain" id="PRO_5046242489" evidence="2">
    <location>
        <begin position="22"/>
        <end position="309"/>
    </location>
</feature>
<evidence type="ECO:0000259" key="3">
    <source>
        <dbReference type="Pfam" id="PF03781"/>
    </source>
</evidence>
<dbReference type="InterPro" id="IPR005532">
    <property type="entry name" value="SUMF_dom"/>
</dbReference>
<dbReference type="PANTHER" id="PTHR23150:SF19">
    <property type="entry name" value="FORMYLGLYCINE-GENERATING ENZYME"/>
    <property type="match status" value="1"/>
</dbReference>
<evidence type="ECO:0000313" key="4">
    <source>
        <dbReference type="EMBL" id="MFC5546029.1"/>
    </source>
</evidence>
<dbReference type="Gene3D" id="3.90.1580.10">
    <property type="entry name" value="paralog of FGE (formylglycine-generating enzyme)"/>
    <property type="match status" value="1"/>
</dbReference>
<feature type="domain" description="Sulfatase-modifying factor enzyme-like" evidence="3">
    <location>
        <begin position="63"/>
        <end position="305"/>
    </location>
</feature>
<evidence type="ECO:0000256" key="1">
    <source>
        <dbReference type="SAM" id="MobiDB-lite"/>
    </source>
</evidence>
<accession>A0ABW0RMJ3</accession>
<protein>
    <submittedName>
        <fullName evidence="4">Formylglycine-generating enzyme family protein</fullName>
    </submittedName>
</protein>
<evidence type="ECO:0000256" key="2">
    <source>
        <dbReference type="SAM" id="SignalP"/>
    </source>
</evidence>
<dbReference type="RefSeq" id="WP_248160340.1">
    <property type="nucleotide sequence ID" value="NZ_JAKZAJ010000005.1"/>
</dbReference>
<feature type="compositionally biased region" description="Polar residues" evidence="1">
    <location>
        <begin position="276"/>
        <end position="286"/>
    </location>
</feature>
<dbReference type="SUPFAM" id="SSF56436">
    <property type="entry name" value="C-type lectin-like"/>
    <property type="match status" value="1"/>
</dbReference>
<dbReference type="PROSITE" id="PS51257">
    <property type="entry name" value="PROKAR_LIPOPROTEIN"/>
    <property type="match status" value="1"/>
</dbReference>
<keyword evidence="5" id="KW-1185">Reference proteome</keyword>
<dbReference type="InterPro" id="IPR042095">
    <property type="entry name" value="SUMF_sf"/>
</dbReference>
<dbReference type="Pfam" id="PF03781">
    <property type="entry name" value="FGE-sulfatase"/>
    <property type="match status" value="1"/>
</dbReference>
<dbReference type="EMBL" id="JBHSNL010000004">
    <property type="protein sequence ID" value="MFC5546029.1"/>
    <property type="molecule type" value="Genomic_DNA"/>
</dbReference>
<dbReference type="InterPro" id="IPR051043">
    <property type="entry name" value="Sulfatase_Mod_Factor_Kinase"/>
</dbReference>
<feature type="signal peptide" evidence="2">
    <location>
        <begin position="1"/>
        <end position="21"/>
    </location>
</feature>
<proteinExistence type="predicted"/>
<gene>
    <name evidence="4" type="ORF">ACFPQA_13255</name>
</gene>
<feature type="compositionally biased region" description="Polar residues" evidence="1">
    <location>
        <begin position="254"/>
        <end position="268"/>
    </location>
</feature>